<dbReference type="Pfam" id="PF07969">
    <property type="entry name" value="Amidohydro_3"/>
    <property type="match status" value="1"/>
</dbReference>
<dbReference type="InterPro" id="IPR011059">
    <property type="entry name" value="Metal-dep_hydrolase_composite"/>
</dbReference>
<gene>
    <name evidence="2" type="ORF">K491DRAFT_697864</name>
</gene>
<evidence type="ECO:0000313" key="3">
    <source>
        <dbReference type="Proteomes" id="UP000799324"/>
    </source>
</evidence>
<dbReference type="PANTHER" id="PTHR22642:SF19">
    <property type="entry name" value="AMIDOHYDROLASE FAMILY PROTEIN (AFU_ORTHOLOGUE AFUA_5G01480)"/>
    <property type="match status" value="1"/>
</dbReference>
<accession>A0A6A6SU43</accession>
<dbReference type="AlphaFoldDB" id="A0A6A6SU43"/>
<dbReference type="InterPro" id="IPR013108">
    <property type="entry name" value="Amidohydro_3"/>
</dbReference>
<organism evidence="2 3">
    <name type="scientific">Lophiostoma macrostomum CBS 122681</name>
    <dbReference type="NCBI Taxonomy" id="1314788"/>
    <lineage>
        <taxon>Eukaryota</taxon>
        <taxon>Fungi</taxon>
        <taxon>Dikarya</taxon>
        <taxon>Ascomycota</taxon>
        <taxon>Pezizomycotina</taxon>
        <taxon>Dothideomycetes</taxon>
        <taxon>Pleosporomycetidae</taxon>
        <taxon>Pleosporales</taxon>
        <taxon>Lophiostomataceae</taxon>
        <taxon>Lophiostoma</taxon>
    </lineage>
</organism>
<evidence type="ECO:0000313" key="2">
    <source>
        <dbReference type="EMBL" id="KAF2649724.1"/>
    </source>
</evidence>
<name>A0A6A6SU43_9PLEO</name>
<dbReference type="Gene3D" id="3.20.20.140">
    <property type="entry name" value="Metal-dependent hydrolases"/>
    <property type="match status" value="1"/>
</dbReference>
<dbReference type="InterPro" id="IPR033932">
    <property type="entry name" value="YtcJ-like"/>
</dbReference>
<keyword evidence="2" id="KW-0378">Hydrolase</keyword>
<keyword evidence="3" id="KW-1185">Reference proteome</keyword>
<dbReference type="Gene3D" id="3.10.310.70">
    <property type="match status" value="1"/>
</dbReference>
<sequence length="540" mass="59118">MADIQAFINGRIYITSGPKAQTADFAECMVISGSTILHVGSEHDQITQTAIDNGAEVTDLKNKIVVPGFIDGHTHFLYFGISLRKLDLSECKSLAELRQSIEKYAKAHPEAPRILCRGWHQPSTGREALATQLDDLDPRPIFVEALDVHSTWCNTAALNELGLDELDQEWGDQIQRDENGRPSGLLAEGAQTQIIWPYLNGIYTEEEKQDALDEAFEAYNSNGYTGAIDMAMDGNAWEALQLSRKRHGRLPIHVAAHWFIPHGGTSEDLNRRIDEAIAMHQKWHPSKGPDFCIVGIKLISDGVVDGCTAALTQPYPDHNDIVQPLWPKEAMDLAVSRAAKAGLQVAVHAIGDAAIAQAVSAIADANTSGGRHRIEHLELASEEDSKRLGHLGIIASVQPVHSDPALVKDYSGLVGPRLWKRAFPYKEFLETDACVAFGTDAPTARHLPLPNLYNATTRRSATAPSMTEQTNVQQAFTLSQAFHAATAGAAYSRFAESWTGSLKKGMRADFVVLESGWTAESLLEAKVEQTWSGGKKLYQL</sequence>
<dbReference type="SUPFAM" id="SSF51556">
    <property type="entry name" value="Metallo-dependent hydrolases"/>
    <property type="match status" value="1"/>
</dbReference>
<protein>
    <submittedName>
        <fullName evidence="2">Amidohydrolase 3</fullName>
    </submittedName>
</protein>
<dbReference type="SUPFAM" id="SSF51338">
    <property type="entry name" value="Composite domain of metallo-dependent hydrolases"/>
    <property type="match status" value="1"/>
</dbReference>
<dbReference type="GO" id="GO:0016810">
    <property type="term" value="F:hydrolase activity, acting on carbon-nitrogen (but not peptide) bonds"/>
    <property type="evidence" value="ECO:0007669"/>
    <property type="project" value="InterPro"/>
</dbReference>
<proteinExistence type="predicted"/>
<dbReference type="Proteomes" id="UP000799324">
    <property type="component" value="Unassembled WGS sequence"/>
</dbReference>
<dbReference type="InterPro" id="IPR032466">
    <property type="entry name" value="Metal_Hydrolase"/>
</dbReference>
<dbReference type="Gene3D" id="2.30.40.10">
    <property type="entry name" value="Urease, subunit C, domain 1"/>
    <property type="match status" value="1"/>
</dbReference>
<dbReference type="OrthoDB" id="3501663at2759"/>
<reference evidence="2" key="1">
    <citation type="journal article" date="2020" name="Stud. Mycol.">
        <title>101 Dothideomycetes genomes: a test case for predicting lifestyles and emergence of pathogens.</title>
        <authorList>
            <person name="Haridas S."/>
            <person name="Albert R."/>
            <person name="Binder M."/>
            <person name="Bloem J."/>
            <person name="Labutti K."/>
            <person name="Salamov A."/>
            <person name="Andreopoulos B."/>
            <person name="Baker S."/>
            <person name="Barry K."/>
            <person name="Bills G."/>
            <person name="Bluhm B."/>
            <person name="Cannon C."/>
            <person name="Castanera R."/>
            <person name="Culley D."/>
            <person name="Daum C."/>
            <person name="Ezra D."/>
            <person name="Gonzalez J."/>
            <person name="Henrissat B."/>
            <person name="Kuo A."/>
            <person name="Liang C."/>
            <person name="Lipzen A."/>
            <person name="Lutzoni F."/>
            <person name="Magnuson J."/>
            <person name="Mondo S."/>
            <person name="Nolan M."/>
            <person name="Ohm R."/>
            <person name="Pangilinan J."/>
            <person name="Park H.-J."/>
            <person name="Ramirez L."/>
            <person name="Alfaro M."/>
            <person name="Sun H."/>
            <person name="Tritt A."/>
            <person name="Yoshinaga Y."/>
            <person name="Zwiers L.-H."/>
            <person name="Turgeon B."/>
            <person name="Goodwin S."/>
            <person name="Spatafora J."/>
            <person name="Crous P."/>
            <person name="Grigoriev I."/>
        </authorList>
    </citation>
    <scope>NUCLEOTIDE SEQUENCE</scope>
    <source>
        <strain evidence="2">CBS 122681</strain>
    </source>
</reference>
<evidence type="ECO:0000259" key="1">
    <source>
        <dbReference type="Pfam" id="PF07969"/>
    </source>
</evidence>
<dbReference type="PANTHER" id="PTHR22642">
    <property type="entry name" value="IMIDAZOLONEPROPIONASE"/>
    <property type="match status" value="1"/>
</dbReference>
<dbReference type="CDD" id="cd01300">
    <property type="entry name" value="YtcJ_like"/>
    <property type="match status" value="1"/>
</dbReference>
<dbReference type="EMBL" id="MU004481">
    <property type="protein sequence ID" value="KAF2649724.1"/>
    <property type="molecule type" value="Genomic_DNA"/>
</dbReference>
<feature type="domain" description="Amidohydrolase 3" evidence="1">
    <location>
        <begin position="56"/>
        <end position="537"/>
    </location>
</feature>